<dbReference type="RefSeq" id="WP_089706822.1">
    <property type="nucleotide sequence ID" value="NZ_FNII01000009.1"/>
</dbReference>
<dbReference type="InterPro" id="IPR015946">
    <property type="entry name" value="KH_dom-like_a/b"/>
</dbReference>
<dbReference type="EMBL" id="FNII01000009">
    <property type="protein sequence ID" value="SDN88966.1"/>
    <property type="molecule type" value="Genomic_DNA"/>
</dbReference>
<evidence type="ECO:0000313" key="2">
    <source>
        <dbReference type="Proteomes" id="UP000199677"/>
    </source>
</evidence>
<dbReference type="AlphaFoldDB" id="A0A1H0F339"/>
<reference evidence="2" key="1">
    <citation type="submission" date="2016-10" db="EMBL/GenBank/DDBJ databases">
        <authorList>
            <person name="Varghese N."/>
            <person name="Submissions S."/>
        </authorList>
    </citation>
    <scope>NUCLEOTIDE SEQUENCE [LARGE SCALE GENOMIC DNA]</scope>
    <source>
        <strain evidence="2">CGMCC 1.6494</strain>
    </source>
</reference>
<dbReference type="SUPFAM" id="SSF82784">
    <property type="entry name" value="OsmC-like"/>
    <property type="match status" value="1"/>
</dbReference>
<dbReference type="Proteomes" id="UP000199677">
    <property type="component" value="Unassembled WGS sequence"/>
</dbReference>
<name>A0A1H0F339_9GAMM</name>
<dbReference type="PANTHER" id="PTHR42830:SF2">
    <property type="entry name" value="OSMC_OHR FAMILY PROTEIN"/>
    <property type="match status" value="1"/>
</dbReference>
<keyword evidence="2" id="KW-1185">Reference proteome</keyword>
<dbReference type="Pfam" id="PF02566">
    <property type="entry name" value="OsmC"/>
    <property type="match status" value="1"/>
</dbReference>
<dbReference type="Gene3D" id="3.30.300.20">
    <property type="match status" value="1"/>
</dbReference>
<dbReference type="PANTHER" id="PTHR42830">
    <property type="entry name" value="OSMOTICALLY INDUCIBLE FAMILY PROTEIN"/>
    <property type="match status" value="1"/>
</dbReference>
<accession>A0A1H0F339</accession>
<dbReference type="InterPro" id="IPR003718">
    <property type="entry name" value="OsmC/Ohr_fam"/>
</dbReference>
<dbReference type="InterPro" id="IPR052707">
    <property type="entry name" value="OsmC_Ohr_Peroxiredoxin"/>
</dbReference>
<proteinExistence type="predicted"/>
<dbReference type="InterPro" id="IPR036102">
    <property type="entry name" value="OsmC/Ohrsf"/>
</dbReference>
<dbReference type="OrthoDB" id="9795405at2"/>
<sequence length="158" mass="17130">MSEKGRHDYAATVVWTGNSGEGTKHYRAFSRDHEITCASKPTVFGSADPAFLGDSSRYNPEELLLSSLSACHMLWYLHLCANAGITVTEYIDNATGRMIETTNGSGYFESVTLKPSIRIGAADDSELAKSLHDKAHSFCFIANSVNFDVGCEPEVLAG</sequence>
<dbReference type="STRING" id="416873.SAMN04487951_10996"/>
<gene>
    <name evidence="1" type="ORF">SAMN04487951_10996</name>
</gene>
<organism evidence="1 2">
    <name type="scientific">Vreelandella arcis</name>
    <dbReference type="NCBI Taxonomy" id="416873"/>
    <lineage>
        <taxon>Bacteria</taxon>
        <taxon>Pseudomonadati</taxon>
        <taxon>Pseudomonadota</taxon>
        <taxon>Gammaproteobacteria</taxon>
        <taxon>Oceanospirillales</taxon>
        <taxon>Halomonadaceae</taxon>
        <taxon>Vreelandella</taxon>
    </lineage>
</organism>
<evidence type="ECO:0000313" key="1">
    <source>
        <dbReference type="EMBL" id="SDN88966.1"/>
    </source>
</evidence>
<protein>
    <submittedName>
        <fullName evidence="1">Organic hydroperoxide reductase OsmC/OhrA</fullName>
    </submittedName>
</protein>